<accession>A0A0F9MDI5</accession>
<organism evidence="1">
    <name type="scientific">marine sediment metagenome</name>
    <dbReference type="NCBI Taxonomy" id="412755"/>
    <lineage>
        <taxon>unclassified sequences</taxon>
        <taxon>metagenomes</taxon>
        <taxon>ecological metagenomes</taxon>
    </lineage>
</organism>
<gene>
    <name evidence="1" type="ORF">LCGC14_1473150</name>
</gene>
<proteinExistence type="predicted"/>
<evidence type="ECO:0008006" key="2">
    <source>
        <dbReference type="Google" id="ProtNLM"/>
    </source>
</evidence>
<dbReference type="EMBL" id="LAZR01010383">
    <property type="protein sequence ID" value="KKM67232.1"/>
    <property type="molecule type" value="Genomic_DNA"/>
</dbReference>
<reference evidence="1" key="1">
    <citation type="journal article" date="2015" name="Nature">
        <title>Complex archaea that bridge the gap between prokaryotes and eukaryotes.</title>
        <authorList>
            <person name="Spang A."/>
            <person name="Saw J.H."/>
            <person name="Jorgensen S.L."/>
            <person name="Zaremba-Niedzwiedzka K."/>
            <person name="Martijn J."/>
            <person name="Lind A.E."/>
            <person name="van Eijk R."/>
            <person name="Schleper C."/>
            <person name="Guy L."/>
            <person name="Ettema T.J."/>
        </authorList>
    </citation>
    <scope>NUCLEOTIDE SEQUENCE</scope>
</reference>
<evidence type="ECO:0000313" key="1">
    <source>
        <dbReference type="EMBL" id="KKM67232.1"/>
    </source>
</evidence>
<sequence>MKLANLFENENKYLYHVTFTKNVPRIKEKGLLQFEPSNWIRGEGGKRYNEDAGIFAFEHPEDAFRWAFKMQWDMDDKDISIVRLNMGEHWEDDPAEDPIARAGSQGRWLRSRRNRKAEEILDSFRFDDFGSPKDLGIDQEEWIDQIVKTLRS</sequence>
<protein>
    <recommendedName>
        <fullName evidence="2">DUF4433 domain-containing protein</fullName>
    </recommendedName>
</protein>
<comment type="caution">
    <text evidence="1">The sequence shown here is derived from an EMBL/GenBank/DDBJ whole genome shotgun (WGS) entry which is preliminary data.</text>
</comment>
<dbReference type="AlphaFoldDB" id="A0A0F9MDI5"/>
<name>A0A0F9MDI5_9ZZZZ</name>